<dbReference type="InterPro" id="IPR032808">
    <property type="entry name" value="DoxX"/>
</dbReference>
<keyword evidence="3 5" id="KW-1133">Transmembrane helix</keyword>
<gene>
    <name evidence="6" type="ORF">EDF62_1958</name>
</gene>
<dbReference type="GO" id="GO:0016020">
    <property type="term" value="C:membrane"/>
    <property type="evidence" value="ECO:0007669"/>
    <property type="project" value="UniProtKB-SubCell"/>
</dbReference>
<dbReference type="AlphaFoldDB" id="A0A4R6RWL2"/>
<comment type="caution">
    <text evidence="6">The sequence shown here is derived from an EMBL/GenBank/DDBJ whole genome shotgun (WGS) entry which is preliminary data.</text>
</comment>
<evidence type="ECO:0000313" key="7">
    <source>
        <dbReference type="Proteomes" id="UP000295601"/>
    </source>
</evidence>
<reference evidence="6 7" key="1">
    <citation type="submission" date="2019-03" db="EMBL/GenBank/DDBJ databases">
        <title>Genomic analyses of the natural microbiome of Caenorhabditis elegans.</title>
        <authorList>
            <person name="Samuel B."/>
        </authorList>
    </citation>
    <scope>NUCLEOTIDE SEQUENCE [LARGE SCALE GENOMIC DNA]</scope>
    <source>
        <strain evidence="6 7">JUb18</strain>
    </source>
</reference>
<evidence type="ECO:0000256" key="5">
    <source>
        <dbReference type="SAM" id="Phobius"/>
    </source>
</evidence>
<feature type="transmembrane region" description="Helical" evidence="5">
    <location>
        <begin position="6"/>
        <end position="24"/>
    </location>
</feature>
<comment type="subcellular location">
    <subcellularLocation>
        <location evidence="1">Membrane</location>
        <topology evidence="1">Multi-pass membrane protein</topology>
    </subcellularLocation>
</comment>
<feature type="transmembrane region" description="Helical" evidence="5">
    <location>
        <begin position="71"/>
        <end position="91"/>
    </location>
</feature>
<keyword evidence="2 5" id="KW-0812">Transmembrane</keyword>
<dbReference type="OrthoDB" id="4377071at2"/>
<proteinExistence type="predicted"/>
<name>A0A4R6RWL2_9MICO</name>
<accession>A0A4R6RWL2</accession>
<sequence>MNLIPEPWWLPAILAAALLFDAVASIKPPKFIRDCLDGVGFPREWWWTLIVIKTLAVAGLIVGIWVPGIGLAANVGVVVYFLCAAASHIKARFTGMSFWVNCLGMLALSLAVLVFSFLV</sequence>
<dbReference type="RefSeq" id="WP_133616862.1">
    <property type="nucleotide sequence ID" value="NZ_SNYA01000005.1"/>
</dbReference>
<feature type="transmembrane region" description="Helical" evidence="5">
    <location>
        <begin position="98"/>
        <end position="118"/>
    </location>
</feature>
<evidence type="ECO:0000256" key="1">
    <source>
        <dbReference type="ARBA" id="ARBA00004141"/>
    </source>
</evidence>
<dbReference type="Proteomes" id="UP000295601">
    <property type="component" value="Unassembled WGS sequence"/>
</dbReference>
<protein>
    <submittedName>
        <fullName evidence="6">DoxX-like protein</fullName>
    </submittedName>
</protein>
<evidence type="ECO:0000256" key="3">
    <source>
        <dbReference type="ARBA" id="ARBA00022989"/>
    </source>
</evidence>
<evidence type="ECO:0000313" key="6">
    <source>
        <dbReference type="EMBL" id="TDP91343.1"/>
    </source>
</evidence>
<keyword evidence="7" id="KW-1185">Reference proteome</keyword>
<evidence type="ECO:0000256" key="4">
    <source>
        <dbReference type="ARBA" id="ARBA00023136"/>
    </source>
</evidence>
<evidence type="ECO:0000256" key="2">
    <source>
        <dbReference type="ARBA" id="ARBA00022692"/>
    </source>
</evidence>
<dbReference type="EMBL" id="SNYA01000005">
    <property type="protein sequence ID" value="TDP91343.1"/>
    <property type="molecule type" value="Genomic_DNA"/>
</dbReference>
<dbReference type="Pfam" id="PF13564">
    <property type="entry name" value="DoxX_2"/>
    <property type="match status" value="1"/>
</dbReference>
<keyword evidence="4 5" id="KW-0472">Membrane</keyword>
<organism evidence="6 7">
    <name type="scientific">Leucobacter luti</name>
    <dbReference type="NCBI Taxonomy" id="340320"/>
    <lineage>
        <taxon>Bacteria</taxon>
        <taxon>Bacillati</taxon>
        <taxon>Actinomycetota</taxon>
        <taxon>Actinomycetes</taxon>
        <taxon>Micrococcales</taxon>
        <taxon>Microbacteriaceae</taxon>
        <taxon>Leucobacter</taxon>
    </lineage>
</organism>